<sequence length="297" mass="32716">MSPQQRARWLPVLCLTSAMVLWASSFIALKLAFKGYDPMLVIWGRMLVGSFCFAFLVPQLRNFTYRRGDAKYLLFMAICEPCIYFIFEAKALQLTSASQAGMITAMLPLLVAFGAMAFLKEKVTRQTLTGFGVAIAGTCWLSLAADASTDAPQPLLGNFHEFLAMVAAAGYTLSLKHLSARYSPFFLTAVQCWVGALFFACFLVSPDINLPREFHLVPALAVLYLGSCVTLGAYLLYNYGVSQIPASQASAYINLIPVFTVILGFLILGERFTPSQYVASALVLYGVYLSQRRPRPL</sequence>
<dbReference type="InterPro" id="IPR000620">
    <property type="entry name" value="EamA_dom"/>
</dbReference>
<keyword evidence="5 6" id="KW-0472">Membrane</keyword>
<feature type="transmembrane region" description="Helical" evidence="6">
    <location>
        <begin position="126"/>
        <end position="143"/>
    </location>
</feature>
<dbReference type="Gene3D" id="1.10.3730.20">
    <property type="match status" value="1"/>
</dbReference>
<evidence type="ECO:0000259" key="7">
    <source>
        <dbReference type="Pfam" id="PF00892"/>
    </source>
</evidence>
<feature type="transmembrane region" description="Helical" evidence="6">
    <location>
        <begin position="185"/>
        <end position="205"/>
    </location>
</feature>
<evidence type="ECO:0000256" key="3">
    <source>
        <dbReference type="ARBA" id="ARBA00022692"/>
    </source>
</evidence>
<dbReference type="RefSeq" id="WP_284153323.1">
    <property type="nucleotide sequence ID" value="NZ_AP025516.1"/>
</dbReference>
<feature type="transmembrane region" description="Helical" evidence="6">
    <location>
        <begin position="274"/>
        <end position="290"/>
    </location>
</feature>
<dbReference type="EMBL" id="AP025516">
    <property type="protein sequence ID" value="BDD86228.1"/>
    <property type="molecule type" value="Genomic_DNA"/>
</dbReference>
<dbReference type="SUPFAM" id="SSF103481">
    <property type="entry name" value="Multidrug resistance efflux transporter EmrE"/>
    <property type="match status" value="2"/>
</dbReference>
<dbReference type="InterPro" id="IPR050638">
    <property type="entry name" value="AA-Vitamin_Transporters"/>
</dbReference>
<feature type="domain" description="EamA" evidence="7">
    <location>
        <begin position="12"/>
        <end position="142"/>
    </location>
</feature>
<dbReference type="PANTHER" id="PTHR32322">
    <property type="entry name" value="INNER MEMBRANE TRANSPORTER"/>
    <property type="match status" value="1"/>
</dbReference>
<keyword evidence="4 6" id="KW-1133">Transmembrane helix</keyword>
<feature type="domain" description="EamA" evidence="7">
    <location>
        <begin position="162"/>
        <end position="289"/>
    </location>
</feature>
<protein>
    <submittedName>
        <fullName evidence="8">Membrane protein</fullName>
    </submittedName>
</protein>
<evidence type="ECO:0000256" key="2">
    <source>
        <dbReference type="ARBA" id="ARBA00022475"/>
    </source>
</evidence>
<dbReference type="InterPro" id="IPR037185">
    <property type="entry name" value="EmrE-like"/>
</dbReference>
<dbReference type="Proteomes" id="UP000830055">
    <property type="component" value="Chromosome"/>
</dbReference>
<accession>A0ABM7W5M1</accession>
<keyword evidence="3 6" id="KW-0812">Transmembrane</keyword>
<evidence type="ECO:0000256" key="1">
    <source>
        <dbReference type="ARBA" id="ARBA00004651"/>
    </source>
</evidence>
<keyword evidence="2" id="KW-1003">Cell membrane</keyword>
<evidence type="ECO:0000313" key="9">
    <source>
        <dbReference type="Proteomes" id="UP000830055"/>
    </source>
</evidence>
<evidence type="ECO:0000256" key="4">
    <source>
        <dbReference type="ARBA" id="ARBA00022989"/>
    </source>
</evidence>
<feature type="transmembrane region" description="Helical" evidence="6">
    <location>
        <begin position="155"/>
        <end position="173"/>
    </location>
</feature>
<evidence type="ECO:0000313" key="8">
    <source>
        <dbReference type="EMBL" id="BDD86228.1"/>
    </source>
</evidence>
<keyword evidence="9" id="KW-1185">Reference proteome</keyword>
<evidence type="ECO:0000256" key="6">
    <source>
        <dbReference type="SAM" id="Phobius"/>
    </source>
</evidence>
<feature type="transmembrane region" description="Helical" evidence="6">
    <location>
        <begin position="99"/>
        <end position="119"/>
    </location>
</feature>
<name>A0ABM7W5M1_9BACT</name>
<feature type="transmembrane region" description="Helical" evidence="6">
    <location>
        <begin position="39"/>
        <end position="58"/>
    </location>
</feature>
<dbReference type="Pfam" id="PF00892">
    <property type="entry name" value="EamA"/>
    <property type="match status" value="2"/>
</dbReference>
<comment type="subcellular location">
    <subcellularLocation>
        <location evidence="1">Cell membrane</location>
        <topology evidence="1">Multi-pass membrane protein</topology>
    </subcellularLocation>
</comment>
<feature type="transmembrane region" description="Helical" evidence="6">
    <location>
        <begin position="70"/>
        <end position="87"/>
    </location>
</feature>
<dbReference type="PANTHER" id="PTHR32322:SF18">
    <property type="entry name" value="S-ADENOSYLMETHIONINE_S-ADENOSYLHOMOCYSTEINE TRANSPORTER"/>
    <property type="match status" value="1"/>
</dbReference>
<feature type="transmembrane region" description="Helical" evidence="6">
    <location>
        <begin position="217"/>
        <end position="237"/>
    </location>
</feature>
<feature type="transmembrane region" description="Helical" evidence="6">
    <location>
        <begin position="12"/>
        <end position="33"/>
    </location>
</feature>
<evidence type="ECO:0000256" key="5">
    <source>
        <dbReference type="ARBA" id="ARBA00023136"/>
    </source>
</evidence>
<feature type="transmembrane region" description="Helical" evidence="6">
    <location>
        <begin position="249"/>
        <end position="268"/>
    </location>
</feature>
<organism evidence="8 9">
    <name type="scientific">Desulfofustis limnaeus</name>
    <dbReference type="NCBI Taxonomy" id="2740163"/>
    <lineage>
        <taxon>Bacteria</taxon>
        <taxon>Pseudomonadati</taxon>
        <taxon>Thermodesulfobacteriota</taxon>
        <taxon>Desulfobulbia</taxon>
        <taxon>Desulfobulbales</taxon>
        <taxon>Desulfocapsaceae</taxon>
        <taxon>Desulfofustis</taxon>
    </lineage>
</organism>
<gene>
    <name evidence="8" type="ORF">DPPLL_05930</name>
</gene>
<proteinExistence type="predicted"/>
<reference evidence="8 9" key="1">
    <citation type="submission" date="2022-01" db="EMBL/GenBank/DDBJ databases">
        <title>Desulfofustis limnae sp. nov., a novel mesophilic sulfate-reducing bacterium isolated from marsh soil.</title>
        <authorList>
            <person name="Watanabe M."/>
            <person name="Takahashi A."/>
            <person name="Kojima H."/>
            <person name="Fukui M."/>
        </authorList>
    </citation>
    <scope>NUCLEOTIDE SEQUENCE [LARGE SCALE GENOMIC DNA]</scope>
    <source>
        <strain evidence="8 9">PPLL</strain>
    </source>
</reference>